<proteinExistence type="predicted"/>
<reference evidence="1 2" key="1">
    <citation type="journal article" date="2012" name="Gene">
        <title>Genome sequence of the phage clP1, which infects the beer spoilage bacterium Pediococcus damnosus.</title>
        <authorList>
            <person name="Kelly D."/>
            <person name="O'Sullivan O."/>
            <person name="Mills S."/>
            <person name="McAuliffe O."/>
            <person name="Ross R.P."/>
            <person name="Neve H."/>
            <person name="Coffey A."/>
        </authorList>
    </citation>
    <scope>NUCLEOTIDE SEQUENCE [LARGE SCALE GENOMIC DNA]</scope>
</reference>
<dbReference type="GeneID" id="11294580"/>
<evidence type="ECO:0000313" key="1">
    <source>
        <dbReference type="EMBL" id="AER59791.1"/>
    </source>
</evidence>
<protein>
    <submittedName>
        <fullName evidence="1">Uncharacterized protein</fullName>
    </submittedName>
</protein>
<keyword evidence="2" id="KW-1185">Reference proteome</keyword>
<sequence length="102" mass="11775">MLLLTHQAKEVFTLNATEILDDLIAMYSHDSNVYRQTVSWHDPKAIISIEEIEPDVCYTVIVNVMADNSRRIAVTGAYEYDTREQAEQIAKELEEGYFDDFI</sequence>
<organism evidence="1 2">
    <name type="scientific">Pediococcus phage cIP1</name>
    <dbReference type="NCBI Taxonomy" id="2681621"/>
    <lineage>
        <taxon>Viruses</taxon>
        <taxon>Duplodnaviria</taxon>
        <taxon>Heunggongvirae</taxon>
        <taxon>Uroviricota</taxon>
        <taxon>Caudoviricetes</taxon>
        <taxon>Coetzeevirus</taxon>
        <taxon>Coetzeevirus cIP1</taxon>
    </lineage>
</organism>
<dbReference type="Proteomes" id="UP000005879">
    <property type="component" value="Segment"/>
</dbReference>
<evidence type="ECO:0000313" key="2">
    <source>
        <dbReference type="Proteomes" id="UP000005879"/>
    </source>
</evidence>
<accession>G8FV15</accession>
<dbReference type="KEGG" id="vg:11294580"/>
<gene>
    <name evidence="1" type="ORF">clP1_032</name>
</gene>
<name>G8FV15_9CAUD</name>
<dbReference type="EMBL" id="JN051154">
    <property type="protein sequence ID" value="AER59791.1"/>
    <property type="molecule type" value="Genomic_DNA"/>
</dbReference>
<dbReference type="RefSeq" id="YP_004934197.1">
    <property type="nucleotide sequence ID" value="NC_016161.1"/>
</dbReference>